<accession>A0A1V9EDK5</accession>
<dbReference type="SMART" id="SM00360">
    <property type="entry name" value="RRM"/>
    <property type="match status" value="1"/>
</dbReference>
<dbReference type="PANTHER" id="PTHR48025:SF1">
    <property type="entry name" value="RRM DOMAIN-CONTAINING PROTEIN"/>
    <property type="match status" value="1"/>
</dbReference>
<evidence type="ECO:0000313" key="4">
    <source>
        <dbReference type="Proteomes" id="UP000192610"/>
    </source>
</evidence>
<keyword evidence="4" id="KW-1185">Reference proteome</keyword>
<organism evidence="3 4">
    <name type="scientific">Niastella yeongjuensis</name>
    <dbReference type="NCBI Taxonomy" id="354355"/>
    <lineage>
        <taxon>Bacteria</taxon>
        <taxon>Pseudomonadati</taxon>
        <taxon>Bacteroidota</taxon>
        <taxon>Chitinophagia</taxon>
        <taxon>Chitinophagales</taxon>
        <taxon>Chitinophagaceae</taxon>
        <taxon>Niastella</taxon>
    </lineage>
</organism>
<gene>
    <name evidence="3" type="ORF">A4H97_33480</name>
</gene>
<feature type="domain" description="RRM" evidence="2">
    <location>
        <begin position="1"/>
        <end position="79"/>
    </location>
</feature>
<dbReference type="EMBL" id="LVXG01000036">
    <property type="protein sequence ID" value="OQP44203.1"/>
    <property type="molecule type" value="Genomic_DNA"/>
</dbReference>
<dbReference type="SUPFAM" id="SSF54928">
    <property type="entry name" value="RNA-binding domain, RBD"/>
    <property type="match status" value="1"/>
</dbReference>
<dbReference type="PROSITE" id="PS50102">
    <property type="entry name" value="RRM"/>
    <property type="match status" value="1"/>
</dbReference>
<reference evidence="4" key="1">
    <citation type="submission" date="2016-04" db="EMBL/GenBank/DDBJ databases">
        <authorList>
            <person name="Chen L."/>
            <person name="Zhuang W."/>
            <person name="Wang G."/>
        </authorList>
    </citation>
    <scope>NUCLEOTIDE SEQUENCE [LARGE SCALE GENOMIC DNA]</scope>
    <source>
        <strain evidence="4">17621</strain>
    </source>
</reference>
<evidence type="ECO:0000256" key="1">
    <source>
        <dbReference type="ARBA" id="ARBA00022884"/>
    </source>
</evidence>
<keyword evidence="1" id="KW-0694">RNA-binding</keyword>
<dbReference type="STRING" id="354355.SAMN05660816_04824"/>
<sequence length="83" mass="9433">MNIQIFNLSLHTEDRDLRRLFSSFGNVTSAEVVKDKLNGRSKRNGIIEMTTDSEARQAIVSLNQTMFDGKLVSVTESQIKSKW</sequence>
<proteinExistence type="predicted"/>
<evidence type="ECO:0000313" key="3">
    <source>
        <dbReference type="EMBL" id="OQP44203.1"/>
    </source>
</evidence>
<dbReference type="AlphaFoldDB" id="A0A1V9EDK5"/>
<dbReference type="Gene3D" id="3.30.70.330">
    <property type="match status" value="1"/>
</dbReference>
<evidence type="ECO:0000259" key="2">
    <source>
        <dbReference type="PROSITE" id="PS50102"/>
    </source>
</evidence>
<dbReference type="InterPro" id="IPR035979">
    <property type="entry name" value="RBD_domain_sf"/>
</dbReference>
<name>A0A1V9EDK5_9BACT</name>
<dbReference type="GO" id="GO:0003729">
    <property type="term" value="F:mRNA binding"/>
    <property type="evidence" value="ECO:0007669"/>
    <property type="project" value="TreeGrafter"/>
</dbReference>
<dbReference type="InterPro" id="IPR012677">
    <property type="entry name" value="Nucleotide-bd_a/b_plait_sf"/>
</dbReference>
<dbReference type="Pfam" id="PF00076">
    <property type="entry name" value="RRM_1"/>
    <property type="match status" value="1"/>
</dbReference>
<protein>
    <recommendedName>
        <fullName evidence="2">RRM domain-containing protein</fullName>
    </recommendedName>
</protein>
<dbReference type="RefSeq" id="WP_081203001.1">
    <property type="nucleotide sequence ID" value="NZ_FOCZ01000009.1"/>
</dbReference>
<dbReference type="InterPro" id="IPR050502">
    <property type="entry name" value="Euk_RNA-bind_prot"/>
</dbReference>
<comment type="caution">
    <text evidence="3">The sequence shown here is derived from an EMBL/GenBank/DDBJ whole genome shotgun (WGS) entry which is preliminary data.</text>
</comment>
<dbReference type="OrthoDB" id="9798855at2"/>
<dbReference type="InterPro" id="IPR000504">
    <property type="entry name" value="RRM_dom"/>
</dbReference>
<dbReference type="PANTHER" id="PTHR48025">
    <property type="entry name" value="OS02G0815200 PROTEIN"/>
    <property type="match status" value="1"/>
</dbReference>
<dbReference type="Proteomes" id="UP000192610">
    <property type="component" value="Unassembled WGS sequence"/>
</dbReference>